<feature type="transmembrane region" description="Helical" evidence="8">
    <location>
        <begin position="873"/>
        <end position="894"/>
    </location>
</feature>
<evidence type="ECO:0000256" key="5">
    <source>
        <dbReference type="ARBA" id="ARBA00022989"/>
    </source>
</evidence>
<feature type="transmembrane region" description="Helical" evidence="8">
    <location>
        <begin position="291"/>
        <end position="315"/>
    </location>
</feature>
<keyword evidence="11" id="KW-1185">Reference proteome</keyword>
<dbReference type="RefSeq" id="WP_188669952.1">
    <property type="nucleotide sequence ID" value="NZ_BMJH01000001.1"/>
</dbReference>
<feature type="domain" description="Membrane transport protein MMPL" evidence="9">
    <location>
        <begin position="723"/>
        <end position="1020"/>
    </location>
</feature>
<keyword evidence="4 8" id="KW-0812">Transmembrane</keyword>
<evidence type="ECO:0000313" key="10">
    <source>
        <dbReference type="EMBL" id="GGC53836.1"/>
    </source>
</evidence>
<dbReference type="Pfam" id="PF03176">
    <property type="entry name" value="MMPL"/>
    <property type="match status" value="2"/>
</dbReference>
<comment type="subcellular location">
    <subcellularLocation>
        <location evidence="1">Cell membrane</location>
        <topology evidence="1">Multi-pass membrane protein</topology>
    </subcellularLocation>
</comment>
<evidence type="ECO:0000256" key="4">
    <source>
        <dbReference type="ARBA" id="ARBA00022692"/>
    </source>
</evidence>
<protein>
    <submittedName>
        <fullName evidence="10">Membrane protein, MmpL family</fullName>
    </submittedName>
</protein>
<dbReference type="Gene3D" id="1.20.1640.10">
    <property type="entry name" value="Multidrug efflux transporter AcrB transmembrane domain"/>
    <property type="match status" value="2"/>
</dbReference>
<feature type="transmembrane region" description="Helical" evidence="8">
    <location>
        <begin position="847"/>
        <end position="866"/>
    </location>
</feature>
<proteinExistence type="inferred from homology"/>
<dbReference type="EMBL" id="BMJH01000001">
    <property type="protein sequence ID" value="GGC53836.1"/>
    <property type="molecule type" value="Genomic_DNA"/>
</dbReference>
<dbReference type="PANTHER" id="PTHR33406:SF6">
    <property type="entry name" value="MEMBRANE PROTEIN YDGH-RELATED"/>
    <property type="match status" value="1"/>
</dbReference>
<dbReference type="InterPro" id="IPR050545">
    <property type="entry name" value="Mycobact_MmpL"/>
</dbReference>
<feature type="transmembrane region" description="Helical" evidence="8">
    <location>
        <begin position="906"/>
        <end position="929"/>
    </location>
</feature>
<keyword evidence="3" id="KW-1003">Cell membrane</keyword>
<comment type="similarity">
    <text evidence="2">Belongs to the resistance-nodulation-cell division (RND) (TC 2.A.6) family. MmpL subfamily.</text>
</comment>
<dbReference type="Proteomes" id="UP000641514">
    <property type="component" value="Unassembled WGS sequence"/>
</dbReference>
<feature type="transmembrane region" description="Helical" evidence="8">
    <location>
        <begin position="980"/>
        <end position="1005"/>
    </location>
</feature>
<dbReference type="PANTHER" id="PTHR33406">
    <property type="entry name" value="MEMBRANE PROTEIN MJ1562-RELATED"/>
    <property type="match status" value="1"/>
</dbReference>
<keyword evidence="6 8" id="KW-0472">Membrane</keyword>
<sequence length="1023" mass="107702">MAHSTSPPFHRLAAFIARHARWMIAAWIFALVGLNLAVPQLERVIAENSAAFIPDDNEANQALMQMARDFDNPESSAIGFFVLASEDGFDAEDRAYYEQLAQGLIDLPTHVAYILDLQTSPEARELTTSSDGKAVTLMTVLNGGNGTTEATQATFAVRELADTIPRPDGLEVEFTGPVATTSDQLHAVERGMLIITGVSVLLISIALLFAYRRIATVAIALALLGVSLGTARPVVGLLGQAGILEMSMFTAALMTALVIGAATDYAVFIIGRFHEARRSGRTVDEAAADAIGGIATVIIASGLTIAAACMAMLFTKVGIFRTAGPPIAVGIVVSLAAALTLGPALLALLGRHGRADPRPTPPGKRGPERRWRRTGARVVRKPLPAFALSVLVLAPFALVALTHEPNFDEFRAQPHDSESNTGYQLAAKHFPNNELLPEYLIVRSDHDLRTTDDLAALEHMARSISEVEGVDEVRSITRPNGTTLPEASLGYQAGLISDGLGTASDRINADRPEVDRLVAGASELARGSNEARERMPELVEGTDQLIGVAREILDTVDAVEAAVQNASGGTMDLYDALAEMRVLATGIEDVATVITANSAAIRDSSELLATIFGPGLRSGSCGSDMHCATVRQALSMVDAATGGNTAQVLRDTIETGRDADAAADRMKALSVSMRQIANRVEGSLAMFDGGSVRPQLDQLSAGVRELENGVAQIAGGANQIADGTRELPGTLDELLEGLGSATNYLDQMRASASTGTASGFYLPAFAFDDPRLVTASQFFVSPDGKTARMIVLSNGQTLGHEAFERIDNIKSAARAAAAGTVLADVDISSTGFGSIYSDLEDEINSDFALVAIIAITAVTLILAAMLRSIVAPLVIMVWALVSFIATIGIGVLVWQHMLGISLHWSVIPIAFVILVGVGADYSMLVISRIRQESALSSSASGPSGGLRLGVIRALGATGSVITIAGIVFAVTMFALMAGGIYLLAQLGFVVGIGMLLDILIVRTVLVPSTLLLLGRVSWWPARA</sequence>
<feature type="region of interest" description="Disordered" evidence="7">
    <location>
        <begin position="352"/>
        <end position="373"/>
    </location>
</feature>
<evidence type="ECO:0000256" key="7">
    <source>
        <dbReference type="SAM" id="MobiDB-lite"/>
    </source>
</evidence>
<dbReference type="AlphaFoldDB" id="A0A916TZC5"/>
<feature type="transmembrane region" description="Helical" evidence="8">
    <location>
        <begin position="218"/>
        <end position="243"/>
    </location>
</feature>
<feature type="transmembrane region" description="Helical" evidence="8">
    <location>
        <begin position="249"/>
        <end position="270"/>
    </location>
</feature>
<feature type="transmembrane region" description="Helical" evidence="8">
    <location>
        <begin position="382"/>
        <end position="401"/>
    </location>
</feature>
<evidence type="ECO:0000313" key="11">
    <source>
        <dbReference type="Proteomes" id="UP000641514"/>
    </source>
</evidence>
<name>A0A916TZC5_9ACTN</name>
<evidence type="ECO:0000256" key="2">
    <source>
        <dbReference type="ARBA" id="ARBA00010157"/>
    </source>
</evidence>
<comment type="caution">
    <text evidence="10">The sequence shown here is derived from an EMBL/GenBank/DDBJ whole genome shotgun (WGS) entry which is preliminary data.</text>
</comment>
<reference evidence="10" key="2">
    <citation type="submission" date="2020-09" db="EMBL/GenBank/DDBJ databases">
        <authorList>
            <person name="Sun Q."/>
            <person name="Zhou Y."/>
        </authorList>
    </citation>
    <scope>NUCLEOTIDE SEQUENCE</scope>
    <source>
        <strain evidence="10">CGMCC 1.15478</strain>
    </source>
</reference>
<reference evidence="10" key="1">
    <citation type="journal article" date="2014" name="Int. J. Syst. Evol. Microbiol.">
        <title>Complete genome sequence of Corynebacterium casei LMG S-19264T (=DSM 44701T), isolated from a smear-ripened cheese.</title>
        <authorList>
            <consortium name="US DOE Joint Genome Institute (JGI-PGF)"/>
            <person name="Walter F."/>
            <person name="Albersmeier A."/>
            <person name="Kalinowski J."/>
            <person name="Ruckert C."/>
        </authorList>
    </citation>
    <scope>NUCLEOTIDE SEQUENCE</scope>
    <source>
        <strain evidence="10">CGMCC 1.15478</strain>
    </source>
</reference>
<dbReference type="InterPro" id="IPR004869">
    <property type="entry name" value="MMPL_dom"/>
</dbReference>
<accession>A0A916TZC5</accession>
<dbReference type="GO" id="GO:0005886">
    <property type="term" value="C:plasma membrane"/>
    <property type="evidence" value="ECO:0007669"/>
    <property type="project" value="UniProtKB-SubCell"/>
</dbReference>
<feature type="transmembrane region" description="Helical" evidence="8">
    <location>
        <begin position="327"/>
        <end position="349"/>
    </location>
</feature>
<evidence type="ECO:0000256" key="3">
    <source>
        <dbReference type="ARBA" id="ARBA00022475"/>
    </source>
</evidence>
<feature type="domain" description="Membrane transport protein MMPL" evidence="9">
    <location>
        <begin position="52"/>
        <end position="384"/>
    </location>
</feature>
<feature type="transmembrane region" description="Helical" evidence="8">
    <location>
        <begin position="191"/>
        <end position="211"/>
    </location>
</feature>
<evidence type="ECO:0000256" key="6">
    <source>
        <dbReference type="ARBA" id="ARBA00023136"/>
    </source>
</evidence>
<evidence type="ECO:0000256" key="8">
    <source>
        <dbReference type="SAM" id="Phobius"/>
    </source>
</evidence>
<feature type="transmembrane region" description="Helical" evidence="8">
    <location>
        <begin position="950"/>
        <end position="974"/>
    </location>
</feature>
<evidence type="ECO:0000256" key="1">
    <source>
        <dbReference type="ARBA" id="ARBA00004651"/>
    </source>
</evidence>
<organism evidence="10 11">
    <name type="scientific">Hoyosella rhizosphaerae</name>
    <dbReference type="NCBI Taxonomy" id="1755582"/>
    <lineage>
        <taxon>Bacteria</taxon>
        <taxon>Bacillati</taxon>
        <taxon>Actinomycetota</taxon>
        <taxon>Actinomycetes</taxon>
        <taxon>Mycobacteriales</taxon>
        <taxon>Hoyosellaceae</taxon>
        <taxon>Hoyosella</taxon>
    </lineage>
</organism>
<dbReference type="SUPFAM" id="SSF82866">
    <property type="entry name" value="Multidrug efflux transporter AcrB transmembrane domain"/>
    <property type="match status" value="2"/>
</dbReference>
<evidence type="ECO:0000259" key="9">
    <source>
        <dbReference type="Pfam" id="PF03176"/>
    </source>
</evidence>
<keyword evidence="5 8" id="KW-1133">Transmembrane helix</keyword>
<gene>
    <name evidence="10" type="ORF">GCM10011410_02760</name>
</gene>